<dbReference type="EMBL" id="LILD01000001">
    <property type="protein sequence ID" value="KOO38060.1"/>
    <property type="molecule type" value="Genomic_DNA"/>
</dbReference>
<dbReference type="InterPro" id="IPR029441">
    <property type="entry name" value="Cass2"/>
</dbReference>
<dbReference type="GeneID" id="87598737"/>
<sequence length="159" mass="18572">MNPQLKSIDAFTVIGYQLKANLQEIEEQQLGKKTLHRLLENQSLVQQRVGEEIYLIQLYDMKPNFNPNVDRFTQVIGYKVAEPKEVPAEMIVHTVPSHQYVMATHRGLEAELYKTYDALYGTWMGKQPYQPAGYDFEVWDERYKPDEATNEIDVYVAIR</sequence>
<gene>
    <name evidence="2" type="ORF">AMD02_03705</name>
</gene>
<dbReference type="AlphaFoldDB" id="A0A0M0KGU1"/>
<name>A0A0M0KGU1_ALKHA</name>
<dbReference type="Gene3D" id="3.20.80.10">
    <property type="entry name" value="Regulatory factor, effector binding domain"/>
    <property type="match status" value="1"/>
</dbReference>
<dbReference type="SMART" id="SM00871">
    <property type="entry name" value="AraC_E_bind"/>
    <property type="match status" value="1"/>
</dbReference>
<dbReference type="PANTHER" id="PTHR36444:SF2">
    <property type="entry name" value="TRANSCRIPTIONAL REGULATOR PROTEIN YOBU-RELATED"/>
    <property type="match status" value="1"/>
</dbReference>
<dbReference type="Pfam" id="PF14526">
    <property type="entry name" value="Cass2"/>
    <property type="match status" value="1"/>
</dbReference>
<evidence type="ECO:0000259" key="1">
    <source>
        <dbReference type="SMART" id="SM00871"/>
    </source>
</evidence>
<proteinExistence type="predicted"/>
<dbReference type="PATRIC" id="fig|136160.3.peg.995"/>
<protein>
    <recommendedName>
        <fullName evidence="1">AraC effector-binding domain-containing protein</fullName>
    </recommendedName>
</protein>
<dbReference type="InterPro" id="IPR011256">
    <property type="entry name" value="Reg_factor_effector_dom_sf"/>
</dbReference>
<feature type="domain" description="AraC effector-binding" evidence="1">
    <location>
        <begin position="1"/>
        <end position="159"/>
    </location>
</feature>
<dbReference type="InterPro" id="IPR053182">
    <property type="entry name" value="YobU-like_regulator"/>
</dbReference>
<reference evidence="2" key="1">
    <citation type="submission" date="2015-08" db="EMBL/GenBank/DDBJ databases">
        <title>Complete DNA Sequence of Pseudomonas syringae pv. actinidiae, the Causal Agent of Kiwifruit Canker Disease.</title>
        <authorList>
            <person name="Rikkerink E.H.A."/>
            <person name="Fineran P.C."/>
        </authorList>
    </citation>
    <scope>NUCLEOTIDE SEQUENCE</scope>
    <source>
        <strain evidence="2">DSM 13666</strain>
    </source>
</reference>
<evidence type="ECO:0000313" key="2">
    <source>
        <dbReference type="EMBL" id="KOO38060.1"/>
    </source>
</evidence>
<organism evidence="2">
    <name type="scientific">Halalkalibacterium halodurans</name>
    <name type="common">Bacillus halodurans</name>
    <dbReference type="NCBI Taxonomy" id="86665"/>
    <lineage>
        <taxon>Bacteria</taxon>
        <taxon>Bacillati</taxon>
        <taxon>Bacillota</taxon>
        <taxon>Bacilli</taxon>
        <taxon>Bacillales</taxon>
        <taxon>Bacillaceae</taxon>
        <taxon>Halalkalibacterium (ex Joshi et al. 2022)</taxon>
    </lineage>
</organism>
<dbReference type="InterPro" id="IPR010499">
    <property type="entry name" value="AraC_E-bd"/>
</dbReference>
<accession>A0A0M0KGU1</accession>
<dbReference type="SUPFAM" id="SSF55136">
    <property type="entry name" value="Probable bacterial effector-binding domain"/>
    <property type="match status" value="1"/>
</dbReference>
<dbReference type="PANTHER" id="PTHR36444">
    <property type="entry name" value="TRANSCRIPTIONAL REGULATOR PROTEIN YOBU-RELATED"/>
    <property type="match status" value="1"/>
</dbReference>
<dbReference type="RefSeq" id="WP_053430499.1">
    <property type="nucleotide sequence ID" value="NZ_CP040441.1"/>
</dbReference>
<comment type="caution">
    <text evidence="2">The sequence shown here is derived from an EMBL/GenBank/DDBJ whole genome shotgun (WGS) entry which is preliminary data.</text>
</comment>